<dbReference type="InterPro" id="IPR002941">
    <property type="entry name" value="DNA_methylase_N4/N6"/>
</dbReference>
<evidence type="ECO:0000256" key="1">
    <source>
        <dbReference type="ARBA" id="ARBA00022603"/>
    </source>
</evidence>
<feature type="domain" description="DNA methylase N-4/N-6" evidence="4">
    <location>
        <begin position="75"/>
        <end position="227"/>
    </location>
</feature>
<evidence type="ECO:0000313" key="6">
    <source>
        <dbReference type="EMBL" id="ECA5012359.1"/>
    </source>
</evidence>
<dbReference type="InterPro" id="IPR001091">
    <property type="entry name" value="RM_Methyltransferase"/>
</dbReference>
<dbReference type="Pfam" id="PF01555">
    <property type="entry name" value="N6_N4_Mtase"/>
    <property type="match status" value="1"/>
</dbReference>
<keyword evidence="1 5" id="KW-0489">Methyltransferase</keyword>
<dbReference type="GO" id="GO:0003677">
    <property type="term" value="F:DNA binding"/>
    <property type="evidence" value="ECO:0007669"/>
    <property type="project" value="InterPro"/>
</dbReference>
<comment type="similarity">
    <text evidence="3">Belongs to the N(4)/N(6)-methyltransferase family.</text>
</comment>
<dbReference type="EMBL" id="AAHKTS010000068">
    <property type="protein sequence ID" value="EBX2833955.1"/>
    <property type="molecule type" value="Genomic_DNA"/>
</dbReference>
<evidence type="ECO:0000256" key="3">
    <source>
        <dbReference type="RuleBase" id="RU362026"/>
    </source>
</evidence>
<dbReference type="Gene3D" id="3.40.50.150">
    <property type="entry name" value="Vaccinia Virus protein VP39"/>
    <property type="match status" value="1"/>
</dbReference>
<dbReference type="EC" id="2.1.1.-" evidence="3"/>
<evidence type="ECO:0000256" key="2">
    <source>
        <dbReference type="ARBA" id="ARBA00022679"/>
    </source>
</evidence>
<dbReference type="SUPFAM" id="SSF53335">
    <property type="entry name" value="S-adenosyl-L-methionine-dependent methyltransferases"/>
    <property type="match status" value="1"/>
</dbReference>
<dbReference type="InterPro" id="IPR029063">
    <property type="entry name" value="SAM-dependent_MTases_sf"/>
</dbReference>
<organism evidence="5">
    <name type="scientific">Salmonella enterica subsp. enterica serovar Cubana</name>
    <dbReference type="NCBI Taxonomy" id="189201"/>
    <lineage>
        <taxon>Bacteria</taxon>
        <taxon>Pseudomonadati</taxon>
        <taxon>Pseudomonadota</taxon>
        <taxon>Gammaproteobacteria</taxon>
        <taxon>Enterobacterales</taxon>
        <taxon>Enterobacteriaceae</taxon>
        <taxon>Salmonella</taxon>
    </lineage>
</organism>
<dbReference type="PRINTS" id="PR00508">
    <property type="entry name" value="S21N4MTFRASE"/>
</dbReference>
<accession>A0A5I1N6C8</accession>
<keyword evidence="2 5" id="KW-0808">Transferase</keyword>
<sequence length="240" mass="27547">MKSNDIVIYEPSDVFISIDRFRREYGRCSCAMFDPWYNKGVGGTRDDYVEYITSILNELATISDHIYFWGFPEIVAKFIDSIPDTHKYNAWLTWYYKNNPSVIRGWRSAQMTCLHISTPDAKMYPEHFLNESQLAKKSDGKLRYMPGPPSVIEAPLNIGFIRKNEQTGHPAQKPMAVYTPLIEMVTKPGDIVFDPMCGSGTTGAVCMTLDRRAILADINPEYISMTNERLQTQRKKSYNK</sequence>
<dbReference type="RefSeq" id="WP_077912120.1">
    <property type="nucleotide sequence ID" value="NZ_MXMN01000012.1"/>
</dbReference>
<gene>
    <name evidence="5" type="ORF">DRM57_23230</name>
    <name evidence="6" type="ORF">ELQ65_16480</name>
</gene>
<proteinExistence type="inferred from homology"/>
<reference evidence="5" key="1">
    <citation type="submission" date="2018-07" db="EMBL/GenBank/DDBJ databases">
        <authorList>
            <person name="Ashton P.M."/>
            <person name="Dallman T."/>
            <person name="Nair S."/>
            <person name="De Pinna E."/>
            <person name="Peters T."/>
            <person name="Grant K."/>
        </authorList>
    </citation>
    <scope>NUCLEOTIDE SEQUENCE</scope>
    <source>
        <strain evidence="5">399751</strain>
        <strain evidence="6">651047</strain>
    </source>
</reference>
<evidence type="ECO:0000313" key="5">
    <source>
        <dbReference type="EMBL" id="EBX2833955.1"/>
    </source>
</evidence>
<dbReference type="AlphaFoldDB" id="A0A5I1N6C8"/>
<evidence type="ECO:0000259" key="4">
    <source>
        <dbReference type="Pfam" id="PF01555"/>
    </source>
</evidence>
<name>A0A5I1N6C8_SALET</name>
<dbReference type="GO" id="GO:0032259">
    <property type="term" value="P:methylation"/>
    <property type="evidence" value="ECO:0007669"/>
    <property type="project" value="UniProtKB-KW"/>
</dbReference>
<dbReference type="EMBL" id="AAHUNW010000023">
    <property type="protein sequence ID" value="ECA5012359.1"/>
    <property type="molecule type" value="Genomic_DNA"/>
</dbReference>
<comment type="caution">
    <text evidence="5">The sequence shown here is derived from an EMBL/GenBank/DDBJ whole genome shotgun (WGS) entry which is preliminary data.</text>
</comment>
<dbReference type="GO" id="GO:0008170">
    <property type="term" value="F:N-methyltransferase activity"/>
    <property type="evidence" value="ECO:0007669"/>
    <property type="project" value="InterPro"/>
</dbReference>
<protein>
    <recommendedName>
        <fullName evidence="3">Methyltransferase</fullName>
        <ecNumber evidence="3">2.1.1.-</ecNumber>
    </recommendedName>
</protein>